<dbReference type="AlphaFoldDB" id="A0A0S3SUN8"/>
<organism evidence="2 3">
    <name type="scientific">Vigna angularis var. angularis</name>
    <dbReference type="NCBI Taxonomy" id="157739"/>
    <lineage>
        <taxon>Eukaryota</taxon>
        <taxon>Viridiplantae</taxon>
        <taxon>Streptophyta</taxon>
        <taxon>Embryophyta</taxon>
        <taxon>Tracheophyta</taxon>
        <taxon>Spermatophyta</taxon>
        <taxon>Magnoliopsida</taxon>
        <taxon>eudicotyledons</taxon>
        <taxon>Gunneridae</taxon>
        <taxon>Pentapetalae</taxon>
        <taxon>rosids</taxon>
        <taxon>fabids</taxon>
        <taxon>Fabales</taxon>
        <taxon>Fabaceae</taxon>
        <taxon>Papilionoideae</taxon>
        <taxon>50 kb inversion clade</taxon>
        <taxon>NPAAA clade</taxon>
        <taxon>indigoferoid/millettioid clade</taxon>
        <taxon>Phaseoleae</taxon>
        <taxon>Vigna</taxon>
    </lineage>
</organism>
<proteinExistence type="predicted"/>
<sequence length="90" mass="10531">MPHTTFFHGFASRPPSHNHLHLFHSRNRRCFRNPLIRPPQRLNHGSFSLAVIFSTFLAYHPCQNHKAATPTSRRASSISRRDCIKSRREQ</sequence>
<evidence type="ECO:0000256" key="1">
    <source>
        <dbReference type="SAM" id="MobiDB-lite"/>
    </source>
</evidence>
<accession>A0A0S3SUN8</accession>
<gene>
    <name evidence="2" type="primary">Vigan.08G344700</name>
    <name evidence="2" type="ORF">VIGAN_08344700</name>
</gene>
<feature type="compositionally biased region" description="Polar residues" evidence="1">
    <location>
        <begin position="69"/>
        <end position="78"/>
    </location>
</feature>
<feature type="region of interest" description="Disordered" evidence="1">
    <location>
        <begin position="65"/>
        <end position="90"/>
    </location>
</feature>
<dbReference type="Proteomes" id="UP000291084">
    <property type="component" value="Chromosome 8"/>
</dbReference>
<dbReference type="EMBL" id="AP015041">
    <property type="protein sequence ID" value="BAT96497.1"/>
    <property type="molecule type" value="Genomic_DNA"/>
</dbReference>
<name>A0A0S3SUN8_PHAAN</name>
<evidence type="ECO:0000313" key="2">
    <source>
        <dbReference type="EMBL" id="BAT96497.1"/>
    </source>
</evidence>
<reference evidence="2 3" key="1">
    <citation type="journal article" date="2015" name="Sci. Rep.">
        <title>The power of single molecule real-time sequencing technology in the de novo assembly of a eukaryotic genome.</title>
        <authorList>
            <person name="Sakai H."/>
            <person name="Naito K."/>
            <person name="Ogiso-Tanaka E."/>
            <person name="Takahashi Y."/>
            <person name="Iseki K."/>
            <person name="Muto C."/>
            <person name="Satou K."/>
            <person name="Teruya K."/>
            <person name="Shiroma A."/>
            <person name="Shimoji M."/>
            <person name="Hirano T."/>
            <person name="Itoh T."/>
            <person name="Kaga A."/>
            <person name="Tomooka N."/>
        </authorList>
    </citation>
    <scope>NUCLEOTIDE SEQUENCE [LARGE SCALE GENOMIC DNA]</scope>
    <source>
        <strain evidence="3">cv. Shumari</strain>
    </source>
</reference>
<protein>
    <submittedName>
        <fullName evidence="2">Uncharacterized protein</fullName>
    </submittedName>
</protein>
<feature type="compositionally biased region" description="Basic and acidic residues" evidence="1">
    <location>
        <begin position="79"/>
        <end position="90"/>
    </location>
</feature>
<keyword evidence="3" id="KW-1185">Reference proteome</keyword>
<evidence type="ECO:0000313" key="3">
    <source>
        <dbReference type="Proteomes" id="UP000291084"/>
    </source>
</evidence>